<evidence type="ECO:0000256" key="10">
    <source>
        <dbReference type="HAMAP-Rule" id="MF_00237"/>
    </source>
</evidence>
<comment type="subunit">
    <text evidence="10">The Tat system comprises two distinct complexes: a TatABC complex, containing multiple copies of TatA, TatB and TatC subunits, and a separate TatA complex, containing only TatA subunits. Substrates initially bind to the TatABC complex, which probably triggers association of the separate TatA complex to form the active translocon.</text>
</comment>
<evidence type="ECO:0000256" key="8">
    <source>
        <dbReference type="ARBA" id="ARBA00023010"/>
    </source>
</evidence>
<organism evidence="11 12">
    <name type="scientific">Herbaspirillum hiltneri N3</name>
    <dbReference type="NCBI Taxonomy" id="1262470"/>
    <lineage>
        <taxon>Bacteria</taxon>
        <taxon>Pseudomonadati</taxon>
        <taxon>Pseudomonadota</taxon>
        <taxon>Betaproteobacteria</taxon>
        <taxon>Burkholderiales</taxon>
        <taxon>Oxalobacteraceae</taxon>
        <taxon>Herbaspirillum</taxon>
    </lineage>
</organism>
<dbReference type="Gene3D" id="1.20.5.3310">
    <property type="match status" value="1"/>
</dbReference>
<gene>
    <name evidence="10 11" type="primary">tatB</name>
    <name evidence="11" type="ORF">F506_03610</name>
</gene>
<protein>
    <recommendedName>
        <fullName evidence="10">Sec-independent protein translocase protein TatB</fullName>
    </recommendedName>
</protein>
<dbReference type="InterPro" id="IPR003369">
    <property type="entry name" value="TatA/B/E"/>
</dbReference>
<dbReference type="PRINTS" id="PR01506">
    <property type="entry name" value="TATBPROTEIN"/>
</dbReference>
<dbReference type="InterPro" id="IPR018448">
    <property type="entry name" value="TatB"/>
</dbReference>
<evidence type="ECO:0000256" key="7">
    <source>
        <dbReference type="ARBA" id="ARBA00022989"/>
    </source>
</evidence>
<dbReference type="EMBL" id="CP011409">
    <property type="protein sequence ID" value="AKZ61874.1"/>
    <property type="molecule type" value="Genomic_DNA"/>
</dbReference>
<reference evidence="12" key="1">
    <citation type="journal article" date="2015" name="Genome Announc.">
        <title>Complete Genome Sequence of Herbaspirillum hiltneri N3 (DSM 17495), Isolated from Surface-Sterilized Wheat Roots.</title>
        <authorList>
            <person name="Guizelini D."/>
            <person name="Saizaki P.M."/>
            <person name="Coimbra N.A."/>
            <person name="Weiss V.A."/>
            <person name="Faoro H."/>
            <person name="Sfeir M.Z."/>
            <person name="Baura V.A."/>
            <person name="Monteiro R.A."/>
            <person name="Chubatsu L.S."/>
            <person name="Souza E.M."/>
            <person name="Cruz L.M."/>
            <person name="Pedrosa F.O."/>
            <person name="Raittz R.T."/>
            <person name="Marchaukoski J.N."/>
            <person name="Steffens M.B."/>
        </authorList>
    </citation>
    <scope>NUCLEOTIDE SEQUENCE [LARGE SCALE GENOMIC DNA]</scope>
    <source>
        <strain evidence="12">N3</strain>
    </source>
</reference>
<evidence type="ECO:0000256" key="5">
    <source>
        <dbReference type="ARBA" id="ARBA00022692"/>
    </source>
</evidence>
<dbReference type="Proteomes" id="UP000063429">
    <property type="component" value="Chromosome"/>
</dbReference>
<keyword evidence="12" id="KW-1185">Reference proteome</keyword>
<keyword evidence="6 10" id="KW-0653">Protein transport</keyword>
<evidence type="ECO:0000256" key="4">
    <source>
        <dbReference type="ARBA" id="ARBA00022519"/>
    </source>
</evidence>
<dbReference type="PANTHER" id="PTHR33162">
    <property type="entry name" value="SEC-INDEPENDENT PROTEIN TRANSLOCASE PROTEIN TATA, CHLOROPLASTIC"/>
    <property type="match status" value="1"/>
</dbReference>
<keyword evidence="7 10" id="KW-1133">Transmembrane helix</keyword>
<accession>A0ABM5UXG8</accession>
<dbReference type="NCBIfam" id="TIGR01410">
    <property type="entry name" value="tatB"/>
    <property type="match status" value="1"/>
</dbReference>
<dbReference type="HAMAP" id="MF_00237">
    <property type="entry name" value="TatB"/>
    <property type="match status" value="1"/>
</dbReference>
<proteinExistence type="inferred from homology"/>
<dbReference type="PANTHER" id="PTHR33162:SF1">
    <property type="entry name" value="SEC-INDEPENDENT PROTEIN TRANSLOCASE PROTEIN TATA, CHLOROPLASTIC"/>
    <property type="match status" value="1"/>
</dbReference>
<evidence type="ECO:0000256" key="1">
    <source>
        <dbReference type="ARBA" id="ARBA00004167"/>
    </source>
</evidence>
<keyword evidence="9 10" id="KW-0472">Membrane</keyword>
<evidence type="ECO:0000256" key="6">
    <source>
        <dbReference type="ARBA" id="ARBA00022927"/>
    </source>
</evidence>
<dbReference type="Pfam" id="PF02416">
    <property type="entry name" value="TatA_B_E"/>
    <property type="match status" value="1"/>
</dbReference>
<evidence type="ECO:0000256" key="2">
    <source>
        <dbReference type="ARBA" id="ARBA00022448"/>
    </source>
</evidence>
<keyword evidence="4" id="KW-0997">Cell inner membrane</keyword>
<comment type="function">
    <text evidence="10">Part of the twin-arginine translocation (Tat) system that transports large folded proteins containing a characteristic twin-arginine motif in their signal peptide across membranes. Together with TatC, TatB is part of a receptor directly interacting with Tat signal peptides. TatB may form an oligomeric binding site that transiently accommodates folded Tat precursor proteins before their translocation.</text>
</comment>
<dbReference type="RefSeq" id="WP_053195373.1">
    <property type="nucleotide sequence ID" value="NZ_CP011409.1"/>
</dbReference>
<keyword evidence="2 10" id="KW-0813">Transport</keyword>
<keyword evidence="8 10" id="KW-0811">Translocation</keyword>
<evidence type="ECO:0000256" key="3">
    <source>
        <dbReference type="ARBA" id="ARBA00022475"/>
    </source>
</evidence>
<comment type="subcellular location">
    <subcellularLocation>
        <location evidence="10">Cell membrane</location>
        <topology evidence="10">Single-pass membrane protein</topology>
    </subcellularLocation>
    <subcellularLocation>
        <location evidence="1">Membrane</location>
        <topology evidence="1">Single-pass membrane protein</topology>
    </subcellularLocation>
</comment>
<sequence>MIDIGLSKLALIGVVALVVIGPERLPKVARMAGSLFGRAQRYINEVKTEVSREIELEELRKMQKDVQDAASDVHSSISKSVADAENSIHDAWSESSSGSSTSWSTTPSPEALVIKAKNFRKKKLARTSGVPSWYKNQSGRRTRVISAAARVAKYRPIGAGKSAGFF</sequence>
<comment type="similarity">
    <text evidence="10">Belongs to the TatB family.</text>
</comment>
<keyword evidence="3 10" id="KW-1003">Cell membrane</keyword>
<evidence type="ECO:0000313" key="12">
    <source>
        <dbReference type="Proteomes" id="UP000063429"/>
    </source>
</evidence>
<keyword evidence="5 10" id="KW-0812">Transmembrane</keyword>
<evidence type="ECO:0000256" key="9">
    <source>
        <dbReference type="ARBA" id="ARBA00023136"/>
    </source>
</evidence>
<evidence type="ECO:0000313" key="11">
    <source>
        <dbReference type="EMBL" id="AKZ61874.1"/>
    </source>
</evidence>
<name>A0ABM5UXG8_9BURK</name>